<dbReference type="OrthoDB" id="10250282at2759"/>
<keyword evidence="6" id="KW-1185">Reference proteome</keyword>
<evidence type="ECO:0000259" key="4">
    <source>
        <dbReference type="Pfam" id="PF26335"/>
    </source>
</evidence>
<dbReference type="InterPro" id="IPR001466">
    <property type="entry name" value="Beta-lactam-related"/>
</dbReference>
<proteinExistence type="predicted"/>
<name>A0A6A6TAD2_9PLEO</name>
<protein>
    <submittedName>
        <fullName evidence="5">Beta-lactamase/transpeptidase-like protein</fullName>
    </submittedName>
</protein>
<dbReference type="Gene3D" id="3.40.710.10">
    <property type="entry name" value="DD-peptidase/beta-lactamase superfamily"/>
    <property type="match status" value="1"/>
</dbReference>
<dbReference type="Pfam" id="PF26335">
    <property type="entry name" value="ARB_00930_C"/>
    <property type="match status" value="1"/>
</dbReference>
<evidence type="ECO:0000256" key="1">
    <source>
        <dbReference type="SAM" id="MobiDB-lite"/>
    </source>
</evidence>
<dbReference type="AlphaFoldDB" id="A0A6A6TAD2"/>
<dbReference type="InterPro" id="IPR012338">
    <property type="entry name" value="Beta-lactam/transpept-like"/>
</dbReference>
<evidence type="ECO:0000313" key="6">
    <source>
        <dbReference type="Proteomes" id="UP000799324"/>
    </source>
</evidence>
<dbReference type="Pfam" id="PF00144">
    <property type="entry name" value="Beta-lactamase"/>
    <property type="match status" value="1"/>
</dbReference>
<feature type="chain" id="PRO_5025516084" evidence="2">
    <location>
        <begin position="26"/>
        <end position="757"/>
    </location>
</feature>
<dbReference type="InterPro" id="IPR058664">
    <property type="entry name" value="ARB_00930-like_C"/>
</dbReference>
<gene>
    <name evidence="5" type="ORF">K491DRAFT_757930</name>
</gene>
<dbReference type="PANTHER" id="PTHR22935:SF97">
    <property type="entry name" value="BETA-LACTAMASE-RELATED DOMAIN-CONTAINING PROTEIN"/>
    <property type="match status" value="1"/>
</dbReference>
<feature type="signal peptide" evidence="2">
    <location>
        <begin position="1"/>
        <end position="25"/>
    </location>
</feature>
<dbReference type="InterPro" id="IPR051478">
    <property type="entry name" value="Beta-lactamase-like_AB/R"/>
</dbReference>
<evidence type="ECO:0000256" key="2">
    <source>
        <dbReference type="SAM" id="SignalP"/>
    </source>
</evidence>
<feature type="region of interest" description="Disordered" evidence="1">
    <location>
        <begin position="644"/>
        <end position="706"/>
    </location>
</feature>
<feature type="domain" description="Beta-lactamase-like ARB-00930-like C-terminal" evidence="4">
    <location>
        <begin position="443"/>
        <end position="586"/>
    </location>
</feature>
<evidence type="ECO:0000259" key="3">
    <source>
        <dbReference type="Pfam" id="PF00144"/>
    </source>
</evidence>
<accession>A0A6A6TAD2</accession>
<keyword evidence="2" id="KW-0732">Signal</keyword>
<feature type="domain" description="Beta-lactamase-related" evidence="3">
    <location>
        <begin position="106"/>
        <end position="426"/>
    </location>
</feature>
<dbReference type="Proteomes" id="UP000799324">
    <property type="component" value="Unassembled WGS sequence"/>
</dbReference>
<dbReference type="SUPFAM" id="SSF56601">
    <property type="entry name" value="beta-lactamase/transpeptidase-like"/>
    <property type="match status" value="1"/>
</dbReference>
<dbReference type="PANTHER" id="PTHR22935">
    <property type="entry name" value="PENICILLIN-BINDING PROTEIN"/>
    <property type="match status" value="1"/>
</dbReference>
<organism evidence="5 6">
    <name type="scientific">Lophiostoma macrostomum CBS 122681</name>
    <dbReference type="NCBI Taxonomy" id="1314788"/>
    <lineage>
        <taxon>Eukaryota</taxon>
        <taxon>Fungi</taxon>
        <taxon>Dikarya</taxon>
        <taxon>Ascomycota</taxon>
        <taxon>Pezizomycotina</taxon>
        <taxon>Dothideomycetes</taxon>
        <taxon>Pleosporomycetidae</taxon>
        <taxon>Pleosporales</taxon>
        <taxon>Lophiostomataceae</taxon>
        <taxon>Lophiostoma</taxon>
    </lineage>
</organism>
<reference evidence="5" key="1">
    <citation type="journal article" date="2020" name="Stud. Mycol.">
        <title>101 Dothideomycetes genomes: a test case for predicting lifestyles and emergence of pathogens.</title>
        <authorList>
            <person name="Haridas S."/>
            <person name="Albert R."/>
            <person name="Binder M."/>
            <person name="Bloem J."/>
            <person name="Labutti K."/>
            <person name="Salamov A."/>
            <person name="Andreopoulos B."/>
            <person name="Baker S."/>
            <person name="Barry K."/>
            <person name="Bills G."/>
            <person name="Bluhm B."/>
            <person name="Cannon C."/>
            <person name="Castanera R."/>
            <person name="Culley D."/>
            <person name="Daum C."/>
            <person name="Ezra D."/>
            <person name="Gonzalez J."/>
            <person name="Henrissat B."/>
            <person name="Kuo A."/>
            <person name="Liang C."/>
            <person name="Lipzen A."/>
            <person name="Lutzoni F."/>
            <person name="Magnuson J."/>
            <person name="Mondo S."/>
            <person name="Nolan M."/>
            <person name="Ohm R."/>
            <person name="Pangilinan J."/>
            <person name="Park H.-J."/>
            <person name="Ramirez L."/>
            <person name="Alfaro M."/>
            <person name="Sun H."/>
            <person name="Tritt A."/>
            <person name="Yoshinaga Y."/>
            <person name="Zwiers L.-H."/>
            <person name="Turgeon B."/>
            <person name="Goodwin S."/>
            <person name="Spatafora J."/>
            <person name="Crous P."/>
            <person name="Grigoriev I."/>
        </authorList>
    </citation>
    <scope>NUCLEOTIDE SEQUENCE</scope>
    <source>
        <strain evidence="5">CBS 122681</strain>
    </source>
</reference>
<evidence type="ECO:0000313" key="5">
    <source>
        <dbReference type="EMBL" id="KAF2655858.1"/>
    </source>
</evidence>
<sequence>MKTPTLITILPFLSHLSLIIPPTTALPNCPLAGPESPPPQNLSSHPTWQRALSNLTTILHYLDLRNTLLGQANTSYSLQIFSTNPGSPILWERHGTSPNLLPDTPGVKAVGPDTVYRIGSVSKVFAVLAFLVSVSDIYWTWPITSFIPELAVYAGHSSSTTPDFDAVRSTSWDEITIGALASQVSGLGRDYGVLGELTQTPDLPAFSTLGLETLGAADVPPCGAWPLCTRAEFFAGLGKMYPSYAPWETPTYSNIAYQLLAYALENVTGRTFEEVLQEGVVKPLGLTRTYYRDAPVQLGVVPGNLSDSYWGVGLGDASPGGNMYSSPNDLSTLGRAILSSALLRPAQTRRWLSPVEFTSDFAASVGAPWGIRRIQLDAVRQPYRTLSVFTKAGSFRSYTAFLSLLKDFNLGFTILTAGDPSVSNFQIADILGESVIPAYQSVARDEADKLYSGTYISDDGLVVINTSPAKLGLGVISRLSNGTNMVEMGLRLAGSSDTQLSWKARPEVRLYYTQLESKTADGGKRQSWKAVFEDTAGSAGGQHMFSSSCGSWVGVTGVTYGSLPLDEFIFNFDGQGRVIAPKPKALVARASYSVVNVDGGSSTAAPDATTVVQQHTNTATETVKVTQVASTVTDNVTSTIVKTTATPAPAPAPTTTLQSSSALTKPSASTSAPSSSTVPSSSSTSSSSSAPPSSSQPPSSSATATPVVNTSVLTVTVTESAGPTDWYDNGMWHTSYRVKTFGNAEVATATSSGLASR</sequence>
<dbReference type="EMBL" id="MU004343">
    <property type="protein sequence ID" value="KAF2655858.1"/>
    <property type="molecule type" value="Genomic_DNA"/>
</dbReference>